<dbReference type="InterPro" id="IPR029021">
    <property type="entry name" value="Prot-tyrosine_phosphatase-like"/>
</dbReference>
<protein>
    <recommendedName>
        <fullName evidence="3">Tyrosine-protein phosphatase</fullName>
    </recommendedName>
</protein>
<reference evidence="1" key="2">
    <citation type="submission" date="2020-09" db="EMBL/GenBank/DDBJ databases">
        <authorList>
            <person name="Sun Q."/>
            <person name="Kim S."/>
        </authorList>
    </citation>
    <scope>NUCLEOTIDE SEQUENCE</scope>
    <source>
        <strain evidence="1">KCTC 42590</strain>
    </source>
</reference>
<dbReference type="SUPFAM" id="SSF52799">
    <property type="entry name" value="(Phosphotyrosine protein) phosphatases II"/>
    <property type="match status" value="1"/>
</dbReference>
<evidence type="ECO:0000313" key="1">
    <source>
        <dbReference type="EMBL" id="GHF19621.1"/>
    </source>
</evidence>
<dbReference type="Proteomes" id="UP000630923">
    <property type="component" value="Unassembled WGS sequence"/>
</dbReference>
<evidence type="ECO:0008006" key="3">
    <source>
        <dbReference type="Google" id="ProtNLM"/>
    </source>
</evidence>
<dbReference type="GO" id="GO:0004721">
    <property type="term" value="F:phosphoprotein phosphatase activity"/>
    <property type="evidence" value="ECO:0007669"/>
    <property type="project" value="InterPro"/>
</dbReference>
<gene>
    <name evidence="1" type="ORF">GCM10017044_12930</name>
</gene>
<dbReference type="Gene3D" id="3.90.190.10">
    <property type="entry name" value="Protein tyrosine phosphatase superfamily"/>
    <property type="match status" value="1"/>
</dbReference>
<organism evidence="1 2">
    <name type="scientific">Kordiimonas sediminis</name>
    <dbReference type="NCBI Taxonomy" id="1735581"/>
    <lineage>
        <taxon>Bacteria</taxon>
        <taxon>Pseudomonadati</taxon>
        <taxon>Pseudomonadota</taxon>
        <taxon>Alphaproteobacteria</taxon>
        <taxon>Kordiimonadales</taxon>
        <taxon>Kordiimonadaceae</taxon>
        <taxon>Kordiimonas</taxon>
    </lineage>
</organism>
<dbReference type="AlphaFoldDB" id="A0A919E6S1"/>
<dbReference type="RefSeq" id="WP_191251013.1">
    <property type="nucleotide sequence ID" value="NZ_BNCI01000001.1"/>
</dbReference>
<dbReference type="PROSITE" id="PS00383">
    <property type="entry name" value="TYR_PHOSPHATASE_1"/>
    <property type="match status" value="1"/>
</dbReference>
<keyword evidence="2" id="KW-1185">Reference proteome</keyword>
<reference evidence="1" key="1">
    <citation type="journal article" date="2014" name="Int. J. Syst. Evol. Microbiol.">
        <title>Complete genome sequence of Corynebacterium casei LMG S-19264T (=DSM 44701T), isolated from a smear-ripened cheese.</title>
        <authorList>
            <consortium name="US DOE Joint Genome Institute (JGI-PGF)"/>
            <person name="Walter F."/>
            <person name="Albersmeier A."/>
            <person name="Kalinowski J."/>
            <person name="Ruckert C."/>
        </authorList>
    </citation>
    <scope>NUCLEOTIDE SEQUENCE</scope>
    <source>
        <strain evidence="1">KCTC 42590</strain>
    </source>
</reference>
<dbReference type="InterPro" id="IPR016130">
    <property type="entry name" value="Tyr_Pase_AS"/>
</dbReference>
<proteinExistence type="predicted"/>
<comment type="caution">
    <text evidence="1">The sequence shown here is derived from an EMBL/GenBank/DDBJ whole genome shotgun (WGS) entry which is preliminary data.</text>
</comment>
<name>A0A919E6S1_9PROT</name>
<evidence type="ECO:0000313" key="2">
    <source>
        <dbReference type="Proteomes" id="UP000630923"/>
    </source>
</evidence>
<sequence length="269" mass="30090">MPTTHPNCNRLIPLTGVQNFRDMGGYEGHLGRKIRWGRLFRSGHLHDMTTDCGTEMLARDIENVVDFRSPQEKEHRPVHWPPMWSPDYHDVPIGGNAAAWVKELFERLSTSPFPAEDLRSQFVLAFETIPVANANGLKALFDILIDSAHGNGTLFHCTAGKDRTGIAGALILTALGTPKEQVMEDFLLTNTAVDLKAKATQVAEYISVKADRTIDPSHVYPLVGVEEDFLKAAYDAIDRHYSSMDAYLEKAMGLTPERLQILRENYLAE</sequence>
<dbReference type="InterPro" id="IPR026893">
    <property type="entry name" value="Tyr/Ser_Pase_IphP-type"/>
</dbReference>
<dbReference type="Pfam" id="PF13350">
    <property type="entry name" value="Y_phosphatase3"/>
    <property type="match status" value="1"/>
</dbReference>
<accession>A0A919E6S1</accession>
<dbReference type="EMBL" id="BNCI01000001">
    <property type="protein sequence ID" value="GHF19621.1"/>
    <property type="molecule type" value="Genomic_DNA"/>
</dbReference>